<name>A0ABT3PAZ4_9ALTE</name>
<sequence>MKELHLDEIEAVSGGLYNFFLGYAAGKAIDGYWNWVAGGAGGWREDYNGRGYSDTLL</sequence>
<evidence type="ECO:0000313" key="2">
    <source>
        <dbReference type="Proteomes" id="UP001142810"/>
    </source>
</evidence>
<gene>
    <name evidence="1" type="ORF">OPS25_15335</name>
</gene>
<comment type="caution">
    <text evidence="1">The sequence shown here is derived from an EMBL/GenBank/DDBJ whole genome shotgun (WGS) entry which is preliminary data.</text>
</comment>
<proteinExistence type="predicted"/>
<keyword evidence="2" id="KW-1185">Reference proteome</keyword>
<reference evidence="1" key="1">
    <citation type="submission" date="2022-11" db="EMBL/GenBank/DDBJ databases">
        <title>Alteromonas sp. nov., isolated from sea water of the Qingdao.</title>
        <authorList>
            <person name="Wang Q."/>
        </authorList>
    </citation>
    <scope>NUCLEOTIDE SEQUENCE</scope>
    <source>
        <strain evidence="1">ASW11-7</strain>
    </source>
</reference>
<dbReference type="RefSeq" id="WP_265618760.1">
    <property type="nucleotide sequence ID" value="NZ_JAPFRD010000013.1"/>
</dbReference>
<evidence type="ECO:0008006" key="3">
    <source>
        <dbReference type="Google" id="ProtNLM"/>
    </source>
</evidence>
<evidence type="ECO:0000313" key="1">
    <source>
        <dbReference type="EMBL" id="MCW8109879.1"/>
    </source>
</evidence>
<accession>A0ABT3PAZ4</accession>
<dbReference type="EMBL" id="JAPFRD010000013">
    <property type="protein sequence ID" value="MCW8109879.1"/>
    <property type="molecule type" value="Genomic_DNA"/>
</dbReference>
<protein>
    <recommendedName>
        <fullName evidence="3">Bacteriocin</fullName>
    </recommendedName>
</protein>
<dbReference type="Proteomes" id="UP001142810">
    <property type="component" value="Unassembled WGS sequence"/>
</dbReference>
<organism evidence="1 2">
    <name type="scientific">Alteromonas aquimaris</name>
    <dbReference type="NCBI Taxonomy" id="2998417"/>
    <lineage>
        <taxon>Bacteria</taxon>
        <taxon>Pseudomonadati</taxon>
        <taxon>Pseudomonadota</taxon>
        <taxon>Gammaproteobacteria</taxon>
        <taxon>Alteromonadales</taxon>
        <taxon>Alteromonadaceae</taxon>
        <taxon>Alteromonas/Salinimonas group</taxon>
        <taxon>Alteromonas</taxon>
    </lineage>
</organism>